<dbReference type="GO" id="GO:0005576">
    <property type="term" value="C:extracellular region"/>
    <property type="evidence" value="ECO:0007669"/>
    <property type="project" value="UniProtKB-SubCell"/>
</dbReference>
<dbReference type="GO" id="GO:0009288">
    <property type="term" value="C:bacterial-type flagellum"/>
    <property type="evidence" value="ECO:0007669"/>
    <property type="project" value="UniProtKB-SubCell"/>
</dbReference>
<dbReference type="PANTHER" id="PTHR42792:SF2">
    <property type="entry name" value="FLAGELLIN"/>
    <property type="match status" value="1"/>
</dbReference>
<evidence type="ECO:0000313" key="7">
    <source>
        <dbReference type="EMBL" id="QBK04796.1"/>
    </source>
</evidence>
<dbReference type="Pfam" id="PF00669">
    <property type="entry name" value="Flagellin_N"/>
    <property type="match status" value="1"/>
</dbReference>
<dbReference type="OrthoDB" id="9796789at2"/>
<organism evidence="7 8">
    <name type="scientific">Hylemonella gracilis</name>
    <dbReference type="NCBI Taxonomy" id="80880"/>
    <lineage>
        <taxon>Bacteria</taxon>
        <taxon>Pseudomonadati</taxon>
        <taxon>Pseudomonadota</taxon>
        <taxon>Betaproteobacteria</taxon>
        <taxon>Burkholderiales</taxon>
        <taxon>Comamonadaceae</taxon>
        <taxon>Hylemonella</taxon>
    </lineage>
</organism>
<feature type="domain" description="Flagellin N-terminal" evidence="5">
    <location>
        <begin position="5"/>
        <end position="140"/>
    </location>
</feature>
<dbReference type="InterPro" id="IPR046358">
    <property type="entry name" value="Flagellin_C"/>
</dbReference>
<evidence type="ECO:0000256" key="3">
    <source>
        <dbReference type="RuleBase" id="RU362073"/>
    </source>
</evidence>
<keyword evidence="7" id="KW-0282">Flagellum</keyword>
<dbReference type="AlphaFoldDB" id="A0A4P6UJQ1"/>
<evidence type="ECO:0000313" key="8">
    <source>
        <dbReference type="Proteomes" id="UP000292939"/>
    </source>
</evidence>
<dbReference type="PANTHER" id="PTHR42792">
    <property type="entry name" value="FLAGELLIN"/>
    <property type="match status" value="1"/>
</dbReference>
<keyword evidence="4" id="KW-0175">Coiled coil</keyword>
<comment type="subcellular location">
    <subcellularLocation>
        <location evidence="3">Secreted</location>
    </subcellularLocation>
    <subcellularLocation>
        <location evidence="3">Bacterial flagellum</location>
    </subcellularLocation>
</comment>
<reference evidence="7 8" key="1">
    <citation type="submission" date="2018-07" db="EMBL/GenBank/DDBJ databases">
        <title>Exploring interactions and the metabolic potential of the ultra-small soil bacteria Hylemonella gracilis.</title>
        <authorList>
            <person name="Tyc O."/>
            <person name="Kulkarni P."/>
            <person name="Gawehns F."/>
            <person name="Hundscheid M."/>
            <person name="Zweers H."/>
            <person name="Garbeva P."/>
        </authorList>
    </citation>
    <scope>NUCLEOTIDE SEQUENCE [LARGE SCALE GENOMIC DNA]</scope>
    <source>
        <strain evidence="7 8">NS1</strain>
    </source>
</reference>
<dbReference type="InterPro" id="IPR001029">
    <property type="entry name" value="Flagellin_N"/>
</dbReference>
<sequence length="565" mass="59150">MALTINTNMLSLTARRNLAGSDALFTTTIQRLSSGLRVNSARDDAAGLAISERFTSQIRGQQQAMRNANDAVSLLQTAEGAISNVSGGLQRIRELSIQSANATNSASDRRALQLEVSQLLAEIDRVGVSTEFNTLKVFDQFRNKMVGGGTTGDLDKDAVIEGLQSGWLENTEKMIQAAYGIAGSGNTFTIDLSVFTDGAGGTAARVTSLVGPSGPGTNITLEIDMADFVPPNLPNGGTAPFYSDRIIAHEMVHAIMATGQSWGELANDGGATWFLEGAAEFIHGADERVQADGVAATLADNISAWGGTSVDYSSAYTAVRYLHAMTGGNGVKDMLQYLQGTPGQTLDDAFAAVTSYASTAAFVADFNANKAAFISTFNFGNADTGAIGGADVDGGPSMNAEDIVNDSGSTIGTNVLSGFNEVWKEWEESSGGGTGNILRFHIGANANQTIDTAIGGMNLGALNLTDVDISDVNGANKSILRMDQALEYASRLRANLGAQMSRLEQTINNLQISAESLTASRSRIVDADFAQETAALSRAQVLQQAGTAMVAQANQIPQGVLALLR</sequence>
<dbReference type="Pfam" id="PF00700">
    <property type="entry name" value="Flagellin_C"/>
    <property type="match status" value="1"/>
</dbReference>
<feature type="coiled-coil region" evidence="4">
    <location>
        <begin position="493"/>
        <end position="520"/>
    </location>
</feature>
<dbReference type="PRINTS" id="PR00207">
    <property type="entry name" value="FLAGELLIN"/>
</dbReference>
<comment type="similarity">
    <text evidence="1 3">Belongs to the bacterial flagellin family.</text>
</comment>
<protein>
    <recommendedName>
        <fullName evidence="3">Flagellin</fullName>
    </recommendedName>
</protein>
<feature type="domain" description="Flagellin C-terminal" evidence="6">
    <location>
        <begin position="482"/>
        <end position="564"/>
    </location>
</feature>
<dbReference type="NCBIfam" id="NF033876">
    <property type="entry name" value="flagella_HExxH"/>
    <property type="match status" value="1"/>
</dbReference>
<evidence type="ECO:0000256" key="1">
    <source>
        <dbReference type="ARBA" id="ARBA00005709"/>
    </source>
</evidence>
<keyword evidence="7" id="KW-0966">Cell projection</keyword>
<name>A0A4P6UJQ1_9BURK</name>
<evidence type="ECO:0000259" key="5">
    <source>
        <dbReference type="Pfam" id="PF00669"/>
    </source>
</evidence>
<dbReference type="EMBL" id="CP031395">
    <property type="protein sequence ID" value="QBK04796.1"/>
    <property type="molecule type" value="Genomic_DNA"/>
</dbReference>
<dbReference type="GO" id="GO:0005198">
    <property type="term" value="F:structural molecule activity"/>
    <property type="evidence" value="ECO:0007669"/>
    <property type="project" value="UniProtKB-UniRule"/>
</dbReference>
<dbReference type="KEGG" id="hgr:DW355_08455"/>
<dbReference type="Gene3D" id="1.20.1330.10">
    <property type="entry name" value="f41 fragment of flagellin, N-terminal domain"/>
    <property type="match status" value="2"/>
</dbReference>
<keyword evidence="7" id="KW-0969">Cilium</keyword>
<dbReference type="SUPFAM" id="SSF64518">
    <property type="entry name" value="Phase 1 flagellin"/>
    <property type="match status" value="1"/>
</dbReference>
<keyword evidence="3" id="KW-0964">Secreted</keyword>
<gene>
    <name evidence="7" type="ORF">DW355_08455</name>
</gene>
<evidence type="ECO:0000256" key="4">
    <source>
        <dbReference type="SAM" id="Coils"/>
    </source>
</evidence>
<dbReference type="RefSeq" id="WP_131279252.1">
    <property type="nucleotide sequence ID" value="NZ_CP031395.1"/>
</dbReference>
<comment type="function">
    <text evidence="3">Flagellin is the subunit protein which polymerizes to form the filaments of bacterial flagella.</text>
</comment>
<keyword evidence="2 3" id="KW-0975">Bacterial flagellum</keyword>
<dbReference type="InterPro" id="IPR001492">
    <property type="entry name" value="Flagellin"/>
</dbReference>
<evidence type="ECO:0000256" key="2">
    <source>
        <dbReference type="ARBA" id="ARBA00023143"/>
    </source>
</evidence>
<accession>A0A4P6UJQ1</accession>
<proteinExistence type="inferred from homology"/>
<dbReference type="Proteomes" id="UP000292939">
    <property type="component" value="Chromosome"/>
</dbReference>
<evidence type="ECO:0000259" key="6">
    <source>
        <dbReference type="Pfam" id="PF00700"/>
    </source>
</evidence>